<protein>
    <submittedName>
        <fullName evidence="5">Protocatechuate 3,4-dioxygenase, alpha subunit</fullName>
    </submittedName>
</protein>
<accession>A0A1X7NWE6</accession>
<dbReference type="PANTHER" id="PTHR33711:SF9">
    <property type="entry name" value="PROTOCATECHUATE 3,4-DIOXYGENASE ALPHA CHAIN"/>
    <property type="match status" value="1"/>
</dbReference>
<keyword evidence="6" id="KW-1185">Reference proteome</keyword>
<keyword evidence="2 5" id="KW-0223">Dioxygenase</keyword>
<dbReference type="InterPro" id="IPR012786">
    <property type="entry name" value="Protocat_dOase_a"/>
</dbReference>
<dbReference type="Gene3D" id="2.60.130.10">
    <property type="entry name" value="Aromatic compound dioxygenase"/>
    <property type="match status" value="1"/>
</dbReference>
<organism evidence="5 6">
    <name type="scientific">Rathayibacter oskolensis</name>
    <dbReference type="NCBI Taxonomy" id="1891671"/>
    <lineage>
        <taxon>Bacteria</taxon>
        <taxon>Bacillati</taxon>
        <taxon>Actinomycetota</taxon>
        <taxon>Actinomycetes</taxon>
        <taxon>Micrococcales</taxon>
        <taxon>Microbacteriaceae</taxon>
        <taxon>Rathayibacter</taxon>
    </lineage>
</organism>
<dbReference type="InterPro" id="IPR000627">
    <property type="entry name" value="Intradiol_dOase_C"/>
</dbReference>
<dbReference type="InterPro" id="IPR050770">
    <property type="entry name" value="Intradiol_RC_Dioxygenase"/>
</dbReference>
<keyword evidence="3" id="KW-0560">Oxidoreductase</keyword>
<evidence type="ECO:0000313" key="5">
    <source>
        <dbReference type="EMBL" id="SMH42472.1"/>
    </source>
</evidence>
<reference evidence="6" key="1">
    <citation type="submission" date="2017-04" db="EMBL/GenBank/DDBJ databases">
        <authorList>
            <person name="Varghese N."/>
            <person name="Submissions S."/>
        </authorList>
    </citation>
    <scope>NUCLEOTIDE SEQUENCE [LARGE SCALE GENOMIC DNA]</scope>
    <source>
        <strain evidence="6">VKM Ac-2121</strain>
    </source>
</reference>
<dbReference type="InterPro" id="IPR015889">
    <property type="entry name" value="Intradiol_dOase_core"/>
</dbReference>
<dbReference type="OrthoDB" id="4417174at2"/>
<dbReference type="RefSeq" id="WP_085476461.1">
    <property type="nucleotide sequence ID" value="NZ_FXBM01000002.1"/>
</dbReference>
<feature type="domain" description="Intradiol ring-cleavage dioxygenases" evidence="4">
    <location>
        <begin position="39"/>
        <end position="177"/>
    </location>
</feature>
<gene>
    <name evidence="5" type="ORF">SAMN06295885_1991</name>
</gene>
<evidence type="ECO:0000256" key="2">
    <source>
        <dbReference type="ARBA" id="ARBA00022964"/>
    </source>
</evidence>
<evidence type="ECO:0000259" key="4">
    <source>
        <dbReference type="Pfam" id="PF00775"/>
    </source>
</evidence>
<comment type="similarity">
    <text evidence="1">Belongs to the intradiol ring-cleavage dioxygenase family.</text>
</comment>
<dbReference type="Proteomes" id="UP000193711">
    <property type="component" value="Unassembled WGS sequence"/>
</dbReference>
<dbReference type="EMBL" id="FXBM01000002">
    <property type="protein sequence ID" value="SMH42472.1"/>
    <property type="molecule type" value="Genomic_DNA"/>
</dbReference>
<dbReference type="Pfam" id="PF00775">
    <property type="entry name" value="Dioxygenase_C"/>
    <property type="match status" value="1"/>
</dbReference>
<evidence type="ECO:0000256" key="1">
    <source>
        <dbReference type="ARBA" id="ARBA00007825"/>
    </source>
</evidence>
<dbReference type="PANTHER" id="PTHR33711">
    <property type="entry name" value="DIOXYGENASE, PUTATIVE (AFU_ORTHOLOGUE AFUA_2G02910)-RELATED"/>
    <property type="match status" value="1"/>
</dbReference>
<dbReference type="GO" id="GO:0008199">
    <property type="term" value="F:ferric iron binding"/>
    <property type="evidence" value="ECO:0007669"/>
    <property type="project" value="InterPro"/>
</dbReference>
<dbReference type="STRING" id="1891671.SAMN06295885_1991"/>
<dbReference type="GO" id="GO:0018578">
    <property type="term" value="F:protocatechuate 3,4-dioxygenase activity"/>
    <property type="evidence" value="ECO:0007669"/>
    <property type="project" value="InterPro"/>
</dbReference>
<dbReference type="SUPFAM" id="SSF49482">
    <property type="entry name" value="Aromatic compound dioxygenase"/>
    <property type="match status" value="1"/>
</dbReference>
<dbReference type="NCBIfam" id="TIGR02423">
    <property type="entry name" value="protocat_alph"/>
    <property type="match status" value="1"/>
</dbReference>
<dbReference type="AlphaFoldDB" id="A0A1X7NWE6"/>
<evidence type="ECO:0000256" key="3">
    <source>
        <dbReference type="ARBA" id="ARBA00023002"/>
    </source>
</evidence>
<sequence>MSEPRATAQTPSQTVGPFFGYALPYDGGPELVAPSHPAAIRLRGTITDGAGDPVPDAIVEIWQRDAEGRVPTARGSLLRDGIAFTGFGRTATTRSGEYAFTTVRPGAPDGAEPFVVVTVFARGVTHHLSTRAYFAGDDSTDRLLRSLDPVRRRTLLVVDEGDATGLPVVRFDIRLQGEGETVFLDLSGGLDG</sequence>
<name>A0A1X7NWE6_9MICO</name>
<evidence type="ECO:0000313" key="6">
    <source>
        <dbReference type="Proteomes" id="UP000193711"/>
    </source>
</evidence>
<proteinExistence type="inferred from homology"/>